<dbReference type="Proteomes" id="UP000289821">
    <property type="component" value="Unassembled WGS sequence"/>
</dbReference>
<protein>
    <recommendedName>
        <fullName evidence="3">DUF3299 domain-containing protein</fullName>
    </recommendedName>
</protein>
<evidence type="ECO:0000313" key="1">
    <source>
        <dbReference type="EMBL" id="RXG11217.1"/>
    </source>
</evidence>
<evidence type="ECO:0008006" key="3">
    <source>
        <dbReference type="Google" id="ProtNLM"/>
    </source>
</evidence>
<dbReference type="EMBL" id="QOVI01000013">
    <property type="protein sequence ID" value="RXG11217.1"/>
    <property type="molecule type" value="Genomic_DNA"/>
</dbReference>
<sequence>MQNKCCLFILLLVSFFGFSQKNIIWEDLAQINFEEKYFATYGAYFLYPHFGSVLKALEGKEVSITGFFLNIDPENDIYILSKSPMSSCFFCGAAGPETAIELQFDNPSGFKTDDVVTVTGVLNLNADDINHFNYILTNCKAKRP</sequence>
<proteinExistence type="predicted"/>
<evidence type="ECO:0000313" key="2">
    <source>
        <dbReference type="Proteomes" id="UP000289821"/>
    </source>
</evidence>
<keyword evidence="2" id="KW-1185">Reference proteome</keyword>
<dbReference type="AlphaFoldDB" id="A0A4Q0NP85"/>
<dbReference type="RefSeq" id="WP_128762957.1">
    <property type="nucleotide sequence ID" value="NZ_QOVI01000013.1"/>
</dbReference>
<reference evidence="1 2" key="1">
    <citation type="submission" date="2018-07" db="EMBL/GenBank/DDBJ databases">
        <title>Leeuwenhoekiella genomics.</title>
        <authorList>
            <person name="Tahon G."/>
            <person name="Willems A."/>
        </authorList>
    </citation>
    <scope>NUCLEOTIDE SEQUENCE [LARGE SCALE GENOMIC DNA]</scope>
    <source>
        <strain evidence="1 2">R-50232</strain>
    </source>
</reference>
<dbReference type="Gene3D" id="2.40.50.870">
    <property type="entry name" value="Protein of unknown function (DUF3299)"/>
    <property type="match status" value="1"/>
</dbReference>
<organism evidence="1 2">
    <name type="scientific">Leeuwenhoekiella aestuarii</name>
    <dbReference type="NCBI Taxonomy" id="2249426"/>
    <lineage>
        <taxon>Bacteria</taxon>
        <taxon>Pseudomonadati</taxon>
        <taxon>Bacteroidota</taxon>
        <taxon>Flavobacteriia</taxon>
        <taxon>Flavobacteriales</taxon>
        <taxon>Flavobacteriaceae</taxon>
        <taxon>Leeuwenhoekiella</taxon>
    </lineage>
</organism>
<dbReference type="OrthoDB" id="1348500at2"/>
<gene>
    <name evidence="1" type="ORF">DSM04_11311</name>
</gene>
<name>A0A4Q0NP85_9FLAO</name>
<accession>A0A4Q0NP85</accession>
<comment type="caution">
    <text evidence="1">The sequence shown here is derived from an EMBL/GenBank/DDBJ whole genome shotgun (WGS) entry which is preliminary data.</text>
</comment>